<dbReference type="PANTHER" id="PTHR47910">
    <property type="entry name" value="RIBULOSE BISPHOSPHATE CARBOXYLASE LARGE CHAIN, CATALYTIC DOMAIN-CONTAINING PROTEIN"/>
    <property type="match status" value="1"/>
</dbReference>
<gene>
    <name evidence="2" type="ORF">H5410_036672</name>
</gene>
<dbReference type="AlphaFoldDB" id="A0A9J5Y783"/>
<proteinExistence type="predicted"/>
<dbReference type="OrthoDB" id="1306255at2759"/>
<name>A0A9J5Y783_SOLCO</name>
<comment type="caution">
    <text evidence="2">The sequence shown here is derived from an EMBL/GenBank/DDBJ whole genome shotgun (WGS) entry which is preliminary data.</text>
</comment>
<dbReference type="PANTHER" id="PTHR47910:SF2">
    <property type="entry name" value="RIBULOSE BISPHOSPHATE CARBOXYLASE LARGE CHAIN, CATALYTIC DOMAIN-CONTAINING PROTEIN"/>
    <property type="match status" value="1"/>
</dbReference>
<dbReference type="Proteomes" id="UP000824120">
    <property type="component" value="Chromosome 7"/>
</dbReference>
<accession>A0A9J5Y783</accession>
<dbReference type="EMBL" id="JACXVP010000007">
    <property type="protein sequence ID" value="KAG5595440.1"/>
    <property type="molecule type" value="Genomic_DNA"/>
</dbReference>
<feature type="region of interest" description="Disordered" evidence="1">
    <location>
        <begin position="361"/>
        <end position="382"/>
    </location>
</feature>
<evidence type="ECO:0000313" key="2">
    <source>
        <dbReference type="EMBL" id="KAG5595440.1"/>
    </source>
</evidence>
<evidence type="ECO:0000256" key="1">
    <source>
        <dbReference type="SAM" id="MobiDB-lite"/>
    </source>
</evidence>
<reference evidence="2 3" key="1">
    <citation type="submission" date="2020-09" db="EMBL/GenBank/DDBJ databases">
        <title>De no assembly of potato wild relative species, Solanum commersonii.</title>
        <authorList>
            <person name="Cho K."/>
        </authorList>
    </citation>
    <scope>NUCLEOTIDE SEQUENCE [LARGE SCALE GENOMIC DNA]</scope>
    <source>
        <strain evidence="2">LZ3.2</strain>
        <tissue evidence="2">Leaf</tissue>
    </source>
</reference>
<protein>
    <submittedName>
        <fullName evidence="2">Uncharacterized protein</fullName>
    </submittedName>
</protein>
<evidence type="ECO:0000313" key="3">
    <source>
        <dbReference type="Proteomes" id="UP000824120"/>
    </source>
</evidence>
<keyword evidence="3" id="KW-1185">Reference proteome</keyword>
<feature type="compositionally biased region" description="Low complexity" evidence="1">
    <location>
        <begin position="361"/>
        <end position="371"/>
    </location>
</feature>
<organism evidence="2 3">
    <name type="scientific">Solanum commersonii</name>
    <name type="common">Commerson's wild potato</name>
    <name type="synonym">Commerson's nightshade</name>
    <dbReference type="NCBI Taxonomy" id="4109"/>
    <lineage>
        <taxon>Eukaryota</taxon>
        <taxon>Viridiplantae</taxon>
        <taxon>Streptophyta</taxon>
        <taxon>Embryophyta</taxon>
        <taxon>Tracheophyta</taxon>
        <taxon>Spermatophyta</taxon>
        <taxon>Magnoliopsida</taxon>
        <taxon>eudicotyledons</taxon>
        <taxon>Gunneridae</taxon>
        <taxon>Pentapetalae</taxon>
        <taxon>asterids</taxon>
        <taxon>lamiids</taxon>
        <taxon>Solanales</taxon>
        <taxon>Solanaceae</taxon>
        <taxon>Solanoideae</taxon>
        <taxon>Solaneae</taxon>
        <taxon>Solanum</taxon>
    </lineage>
</organism>
<sequence length="382" mass="42457">MVLRVNIDQIEPTTRIWICKVQIVEIAHPRESLDKKCTFQNIILEDEQECQIKVVMYAEEIEHDGEEIKPSNEVEKPLPPPTKLNITSFDRIPHLMVDSAAKIDILTIVLHCDPQKAVAIVIGVEKLPFDFGEIEGHEIASKMATTADLLVILGRSIGISTYQEKTSTSSSVAPMIVTTACQQLISIAKISSAPSMGVLYVEAEMAILDEFQDFSRADCFRDANRRSEQRIERILNVQNAIGKQLYCSFQIDLIDNTATTTASISAELGEKLLSMTAEDIFDITCTKRQSLSLNHVHEMLSNKVFEIQLRKSSWGSSNTTQATLSILSYMEKQHPPQTTTDRTSKKIKPLEISEVEVMATTTAAGSSNASAKFEPPTPTKKV</sequence>